<dbReference type="InterPro" id="IPR011013">
    <property type="entry name" value="Gal_mutarotase_sf_dom"/>
</dbReference>
<keyword evidence="3" id="KW-0378">Hydrolase</keyword>
<dbReference type="Gene3D" id="2.60.40.1180">
    <property type="entry name" value="Golgi alpha-mannosidase II"/>
    <property type="match status" value="1"/>
</dbReference>
<dbReference type="SUPFAM" id="SSF88713">
    <property type="entry name" value="Glycoside hydrolase/deacetylase"/>
    <property type="match status" value="1"/>
</dbReference>
<dbReference type="Gene3D" id="2.70.98.30">
    <property type="entry name" value="Golgi alpha-mannosidase II, domain 4"/>
    <property type="match status" value="1"/>
</dbReference>
<dbReference type="Pfam" id="PF01074">
    <property type="entry name" value="Glyco_hydro_38N"/>
    <property type="match status" value="1"/>
</dbReference>
<dbReference type="Proteomes" id="UP001589733">
    <property type="component" value="Unassembled WGS sequence"/>
</dbReference>
<evidence type="ECO:0000256" key="2">
    <source>
        <dbReference type="ARBA" id="ARBA00022723"/>
    </source>
</evidence>
<keyword evidence="7" id="KW-1185">Reference proteome</keyword>
<evidence type="ECO:0000313" key="7">
    <source>
        <dbReference type="Proteomes" id="UP001589733"/>
    </source>
</evidence>
<dbReference type="Pfam" id="PF07748">
    <property type="entry name" value="Glyco_hydro_38C"/>
    <property type="match status" value="1"/>
</dbReference>
<evidence type="ECO:0000256" key="3">
    <source>
        <dbReference type="ARBA" id="ARBA00022801"/>
    </source>
</evidence>
<name>A0ABV6AUE5_9DEIO</name>
<evidence type="ECO:0000256" key="4">
    <source>
        <dbReference type="ARBA" id="ARBA00023295"/>
    </source>
</evidence>
<dbReference type="EMBL" id="JBHLYR010000013">
    <property type="protein sequence ID" value="MFB9991129.1"/>
    <property type="molecule type" value="Genomic_DNA"/>
</dbReference>
<dbReference type="InterPro" id="IPR013780">
    <property type="entry name" value="Glyco_hydro_b"/>
</dbReference>
<keyword evidence="4" id="KW-0326">Glycosidase</keyword>
<evidence type="ECO:0000313" key="6">
    <source>
        <dbReference type="EMBL" id="MFB9991129.1"/>
    </source>
</evidence>
<reference evidence="6 7" key="1">
    <citation type="submission" date="2024-09" db="EMBL/GenBank/DDBJ databases">
        <authorList>
            <person name="Sun Q."/>
            <person name="Mori K."/>
        </authorList>
    </citation>
    <scope>NUCLEOTIDE SEQUENCE [LARGE SCALE GENOMIC DNA]</scope>
    <source>
        <strain evidence="6 7">JCM 13503</strain>
    </source>
</reference>
<protein>
    <submittedName>
        <fullName evidence="6">Alpha-mannosidase</fullName>
    </submittedName>
</protein>
<feature type="domain" description="Glycoside hydrolase family 38 central" evidence="5">
    <location>
        <begin position="272"/>
        <end position="349"/>
    </location>
</feature>
<dbReference type="SUPFAM" id="SSF74650">
    <property type="entry name" value="Galactose mutarotase-like"/>
    <property type="match status" value="1"/>
</dbReference>
<comment type="similarity">
    <text evidence="1">Belongs to the glycosyl hydrolase 38 family.</text>
</comment>
<gene>
    <name evidence="6" type="ORF">ACFFLM_03905</name>
</gene>
<evidence type="ECO:0000256" key="1">
    <source>
        <dbReference type="ARBA" id="ARBA00009792"/>
    </source>
</evidence>
<dbReference type="InterPro" id="IPR015341">
    <property type="entry name" value="Glyco_hydro_38_cen"/>
</dbReference>
<evidence type="ECO:0000259" key="5">
    <source>
        <dbReference type="SMART" id="SM00872"/>
    </source>
</evidence>
<organism evidence="6 7">
    <name type="scientific">Deinococcus oregonensis</name>
    <dbReference type="NCBI Taxonomy" id="1805970"/>
    <lineage>
        <taxon>Bacteria</taxon>
        <taxon>Thermotogati</taxon>
        <taxon>Deinococcota</taxon>
        <taxon>Deinococci</taxon>
        <taxon>Deinococcales</taxon>
        <taxon>Deinococcaceae</taxon>
        <taxon>Deinococcus</taxon>
    </lineage>
</organism>
<keyword evidence="2" id="KW-0479">Metal-binding</keyword>
<dbReference type="InterPro" id="IPR027291">
    <property type="entry name" value="Glyco_hydro_38_N_sf"/>
</dbReference>
<dbReference type="InterPro" id="IPR028995">
    <property type="entry name" value="Glyco_hydro_57/38_cen_sf"/>
</dbReference>
<accession>A0ABV6AUE5</accession>
<dbReference type="InterPro" id="IPR037094">
    <property type="entry name" value="Glyco_hydro_38_cen_sf"/>
</dbReference>
<dbReference type="InterPro" id="IPR011682">
    <property type="entry name" value="Glyco_hydro_38_C"/>
</dbReference>
<dbReference type="Pfam" id="PF09261">
    <property type="entry name" value="Alpha-mann_mid"/>
    <property type="match status" value="1"/>
</dbReference>
<sequence length="850" mass="93809">MNNPRSKALTFHLIGHAHIDPVWLWDWREGHETVKATFRSALDRLRENPDMVFVHSSAAQYSWMQQHPHLLAEIREAVQRGQWEPVGGWWVEPDVNLTHGEAIARQALLGQRTFERLLGRRARIGFLPDSFGHPGTLPQLLVQSGLDAFVFMRPGANELDLPSNLFQWEGVDGTRILSARVECYNSSPNQIHTSLERNLAWRPEQLKHWLGLFGVGNHGGGPTKRAIANIRELAQHPDWPTLQMNSLSGFFEQVRGEQVAAQLPVYRGELQHHARGCYAAVSEIKRLNRRAEHALLRAEKLAVLAAPAGYVYPHGPLTQAWEGLLFNQFHDILAGSSLESAFQDAFQQLGEVLSIASRVTFAATQAVADQVDTRRNGQEPDEVIRSLNWEGATWVTDYGDGVPVLVFNPSGTTRDEAIELELNDWHTEHLRLIDDAGQDVPTQRLQSESVNGAGRPRFVFRAHLPALGYRLYRVLDEPSPPEHTSPPLLTATPERLENAFWTLHFDPQTGGLRRLIDKATGLDLLAGTGAQLQVVRDETDTWGHGVRAFRQLVGVLGGATLEVLEQGPVRATVRATTRYGKSVAVQDFTLYASSPEIGGRLHLDWQEPHHAAQLVFPAALSDVTATYAVPYGFLVRPADGEEEPTQDWMDVTGLARDARGVQQPAGVALLNDSKYSASILGGELRLTLARSPVYAHHDPALLTPGVAYSHTDQGLQHCRWALVPHGGNWQAARVPVLAEQLNQPAVLTREYVHAGTWAGTHSALHLEGLPTVSVSAVKQAEESAGGEGNPDLIVRLHEWGGQASTGTLHVQRSGQVHLIPVQLRPQQVLGLRITPAGEAQAVNFLEEAHD</sequence>
<dbReference type="InterPro" id="IPR000602">
    <property type="entry name" value="Glyco_hydro_38_N"/>
</dbReference>
<dbReference type="Gene3D" id="3.20.110.10">
    <property type="entry name" value="Glycoside hydrolase 38, N terminal domain"/>
    <property type="match status" value="1"/>
</dbReference>
<dbReference type="PANTHER" id="PTHR46017:SF1">
    <property type="entry name" value="ALPHA-MANNOSIDASE 2C1"/>
    <property type="match status" value="1"/>
</dbReference>
<proteinExistence type="inferred from homology"/>
<dbReference type="SUPFAM" id="SSF88688">
    <property type="entry name" value="Families 57/38 glycoside transferase middle domain"/>
    <property type="match status" value="1"/>
</dbReference>
<dbReference type="PANTHER" id="PTHR46017">
    <property type="entry name" value="ALPHA-MANNOSIDASE 2C1"/>
    <property type="match status" value="1"/>
</dbReference>
<dbReference type="RefSeq" id="WP_380005752.1">
    <property type="nucleotide sequence ID" value="NZ_JBHLYR010000013.1"/>
</dbReference>
<dbReference type="Gene3D" id="1.20.1270.50">
    <property type="entry name" value="Glycoside hydrolase family 38, central domain"/>
    <property type="match status" value="1"/>
</dbReference>
<dbReference type="InterPro" id="IPR011330">
    <property type="entry name" value="Glyco_hydro/deAcase_b/a-brl"/>
</dbReference>
<dbReference type="SMART" id="SM00872">
    <property type="entry name" value="Alpha-mann_mid"/>
    <property type="match status" value="1"/>
</dbReference>
<comment type="caution">
    <text evidence="6">The sequence shown here is derived from an EMBL/GenBank/DDBJ whole genome shotgun (WGS) entry which is preliminary data.</text>
</comment>
<dbReference type="CDD" id="cd10789">
    <property type="entry name" value="GH38N_AMII_ER_cytosolic"/>
    <property type="match status" value="1"/>
</dbReference>